<evidence type="ECO:0000256" key="4">
    <source>
        <dbReference type="SAM" id="SignalP"/>
    </source>
</evidence>
<proteinExistence type="inferred from homology"/>
<dbReference type="GO" id="GO:0006865">
    <property type="term" value="P:amino acid transport"/>
    <property type="evidence" value="ECO:0007669"/>
    <property type="project" value="TreeGrafter"/>
</dbReference>
<dbReference type="CDD" id="cd13688">
    <property type="entry name" value="PBP2_GltI_DEBP"/>
    <property type="match status" value="1"/>
</dbReference>
<evidence type="ECO:0000259" key="5">
    <source>
        <dbReference type="SMART" id="SM00062"/>
    </source>
</evidence>
<dbReference type="EMBL" id="VZOK01000004">
    <property type="protein sequence ID" value="KAB0640618.1"/>
    <property type="molecule type" value="Genomic_DNA"/>
</dbReference>
<dbReference type="InterPro" id="IPR001638">
    <property type="entry name" value="Solute-binding_3/MltF_N"/>
</dbReference>
<dbReference type="GO" id="GO:0005576">
    <property type="term" value="C:extracellular region"/>
    <property type="evidence" value="ECO:0007669"/>
    <property type="project" value="TreeGrafter"/>
</dbReference>
<evidence type="ECO:0000259" key="6">
    <source>
        <dbReference type="SMART" id="SM00079"/>
    </source>
</evidence>
<accession>A0A6L3N3K9</accession>
<name>A0A6L3N3K9_9BURK</name>
<keyword evidence="2" id="KW-0813">Transport</keyword>
<feature type="domain" description="Ionotropic glutamate receptor C-terminal" evidence="6">
    <location>
        <begin position="33"/>
        <end position="267"/>
    </location>
</feature>
<dbReference type="SUPFAM" id="SSF53850">
    <property type="entry name" value="Periplasmic binding protein-like II"/>
    <property type="match status" value="1"/>
</dbReference>
<dbReference type="GO" id="GO:0030288">
    <property type="term" value="C:outer membrane-bounded periplasmic space"/>
    <property type="evidence" value="ECO:0007669"/>
    <property type="project" value="TreeGrafter"/>
</dbReference>
<keyword evidence="3 4" id="KW-0732">Signal</keyword>
<feature type="chain" id="PRO_5026996717" evidence="4">
    <location>
        <begin position="22"/>
        <end position="297"/>
    </location>
</feature>
<organism evidence="7 8">
    <name type="scientific">Burkholderia stagnalis</name>
    <dbReference type="NCBI Taxonomy" id="1503054"/>
    <lineage>
        <taxon>Bacteria</taxon>
        <taxon>Pseudomonadati</taxon>
        <taxon>Pseudomonadota</taxon>
        <taxon>Betaproteobacteria</taxon>
        <taxon>Burkholderiales</taxon>
        <taxon>Burkholderiaceae</taxon>
        <taxon>Burkholderia</taxon>
        <taxon>Burkholderia cepacia complex</taxon>
    </lineage>
</organism>
<dbReference type="Gene3D" id="3.40.190.10">
    <property type="entry name" value="Periplasmic binding protein-like II"/>
    <property type="match status" value="2"/>
</dbReference>
<protein>
    <submittedName>
        <fullName evidence="7">Amino acid ABC transporter substrate-binding protein</fullName>
    </submittedName>
</protein>
<evidence type="ECO:0000256" key="1">
    <source>
        <dbReference type="ARBA" id="ARBA00010333"/>
    </source>
</evidence>
<dbReference type="Pfam" id="PF00497">
    <property type="entry name" value="SBP_bac_3"/>
    <property type="match status" value="1"/>
</dbReference>
<comment type="similarity">
    <text evidence="1">Belongs to the bacterial solute-binding protein 3 family.</text>
</comment>
<dbReference type="GO" id="GO:0016020">
    <property type="term" value="C:membrane"/>
    <property type="evidence" value="ECO:0007669"/>
    <property type="project" value="InterPro"/>
</dbReference>
<gene>
    <name evidence="7" type="ORF">F7R25_03750</name>
</gene>
<evidence type="ECO:0000313" key="7">
    <source>
        <dbReference type="EMBL" id="KAB0640618.1"/>
    </source>
</evidence>
<dbReference type="AlphaFoldDB" id="A0A6L3N3K9"/>
<dbReference type="InterPro" id="IPR051455">
    <property type="entry name" value="Bact_solute-bind_prot3"/>
</dbReference>
<comment type="caution">
    <text evidence="7">The sequence shown here is derived from an EMBL/GenBank/DDBJ whole genome shotgun (WGS) entry which is preliminary data.</text>
</comment>
<dbReference type="PANTHER" id="PTHR30085">
    <property type="entry name" value="AMINO ACID ABC TRANSPORTER PERMEASE"/>
    <property type="match status" value="1"/>
</dbReference>
<evidence type="ECO:0000313" key="8">
    <source>
        <dbReference type="Proteomes" id="UP000473470"/>
    </source>
</evidence>
<dbReference type="Proteomes" id="UP000473470">
    <property type="component" value="Unassembled WGS sequence"/>
</dbReference>
<dbReference type="InterPro" id="IPR001320">
    <property type="entry name" value="Iontro_rcpt_C"/>
</dbReference>
<dbReference type="SMART" id="SM00062">
    <property type="entry name" value="PBPb"/>
    <property type="match status" value="1"/>
</dbReference>
<dbReference type="RefSeq" id="WP_150998264.1">
    <property type="nucleotide sequence ID" value="NZ_CABVPM010000001.1"/>
</dbReference>
<dbReference type="SMART" id="SM00079">
    <property type="entry name" value="PBPe"/>
    <property type="match status" value="1"/>
</dbReference>
<reference evidence="7 8" key="1">
    <citation type="submission" date="2019-09" db="EMBL/GenBank/DDBJ databases">
        <title>Draft genome sequences of 48 bacterial type strains from the CCUG.</title>
        <authorList>
            <person name="Tunovic T."/>
            <person name="Pineiro-Iglesias B."/>
            <person name="Unosson C."/>
            <person name="Inganas E."/>
            <person name="Ohlen M."/>
            <person name="Cardew S."/>
            <person name="Jensie-Markopoulos S."/>
            <person name="Salva-Serra F."/>
            <person name="Jaen-Luchoro D."/>
            <person name="Karlsson R."/>
            <person name="Svensson-Stadler L."/>
            <person name="Chun J."/>
            <person name="Moore E."/>
        </authorList>
    </citation>
    <scope>NUCLEOTIDE SEQUENCE [LARGE SCALE GENOMIC DNA]</scope>
    <source>
        <strain evidence="7 8">CCUG 65686</strain>
    </source>
</reference>
<sequence length="297" mass="32454">MKLNKIAASTILAIVASSSFADSVTDRIYQSHVVNVGVRPSSTPVSYKLPNGQYVGEAIDICNHIFDKLKEKDPSLKLNYIEVSAKTRIPMLKEGKIDMECGSTTNSASRRKDVGFSIPYEIAGIGMVVANNSKIHGFNDNTISTVAYVDGTTATASVFSANRGIQASWEGRKIKYVKGKDYLDTLALIESGKADAFIGDDILLAGAIAQSKDPSKFKLLPDKITTEPYGVMTTLESKDLQAVIDQTIIGLMNNGEFNKIYNKWFMQPIPPFNKSLNVQMSNPLKDVVRYPTNVVGN</sequence>
<evidence type="ECO:0000256" key="2">
    <source>
        <dbReference type="ARBA" id="ARBA00022448"/>
    </source>
</evidence>
<dbReference type="PANTHER" id="PTHR30085:SF2">
    <property type="entry name" value="GLUTAMATE_ASPARTATE IMPORT SOLUTE-BINDING PROTEIN"/>
    <property type="match status" value="1"/>
</dbReference>
<evidence type="ECO:0000256" key="3">
    <source>
        <dbReference type="ARBA" id="ARBA00022729"/>
    </source>
</evidence>
<feature type="domain" description="Solute-binding protein family 3/N-terminal" evidence="5">
    <location>
        <begin position="33"/>
        <end position="268"/>
    </location>
</feature>
<feature type="signal peptide" evidence="4">
    <location>
        <begin position="1"/>
        <end position="21"/>
    </location>
</feature>
<dbReference type="GO" id="GO:0015276">
    <property type="term" value="F:ligand-gated monoatomic ion channel activity"/>
    <property type="evidence" value="ECO:0007669"/>
    <property type="project" value="InterPro"/>
</dbReference>